<dbReference type="OrthoDB" id="9792271at2"/>
<feature type="transmembrane region" description="Helical" evidence="1">
    <location>
        <begin position="176"/>
        <end position="195"/>
    </location>
</feature>
<gene>
    <name evidence="2" type="ORF">CR492_02320</name>
</gene>
<dbReference type="RefSeq" id="WP_102842068.1">
    <property type="nucleotide sequence ID" value="NZ_PDZR01000001.1"/>
</dbReference>
<dbReference type="Pfam" id="PF13593">
    <property type="entry name" value="SBF_like"/>
    <property type="match status" value="1"/>
</dbReference>
<dbReference type="InterPro" id="IPR038770">
    <property type="entry name" value="Na+/solute_symporter_sf"/>
</dbReference>
<evidence type="ECO:0000313" key="3">
    <source>
        <dbReference type="Proteomes" id="UP000236286"/>
    </source>
</evidence>
<sequence>MFDRQLLSRFGVDPYLFALIATVTLALIFPARGAAAETMGYAAYGAVSLLFFLYGARLAPRAVIEGFSHWRLQSIVLFLTFILFPAIGLALTTALRPFLSSPLAVGLLYLCLMPSTIQSSIAFTSIARGNVAAALCSASASNVLGVFISPALVALLLSTQSHGFNVAAVEDVALQLLLPFALGQLARPLIGRWLLAHKLLTSIVDRGSILLIVYVAFAEGTAAGVWAQLSWQGLALILALDFLILAIVLVASTLLSRRLGFSKEDEIAIVFCGSKKSMAGGLPMASILFQGQPLGLIVLPLMLFHQVQLFACAILAQRYARRPAATERPDASASPAERRMAAE</sequence>
<dbReference type="PANTHER" id="PTHR18640">
    <property type="entry name" value="SOLUTE CARRIER FAMILY 10 MEMBER 7"/>
    <property type="match status" value="1"/>
</dbReference>
<feature type="transmembrane region" description="Helical" evidence="1">
    <location>
        <begin position="295"/>
        <end position="316"/>
    </location>
</feature>
<comment type="caution">
    <text evidence="2">The sequence shown here is derived from an EMBL/GenBank/DDBJ whole genome shotgun (WGS) entry which is preliminary data.</text>
</comment>
<protein>
    <recommendedName>
        <fullName evidence="4">Bile acid:sodium symporter</fullName>
    </recommendedName>
</protein>
<reference evidence="2 3" key="1">
    <citation type="submission" date="2017-10" db="EMBL/GenBank/DDBJ databases">
        <title>Genome announcement of Methylocella silvestris TVC from permafrost.</title>
        <authorList>
            <person name="Wang J."/>
            <person name="Geng K."/>
            <person name="Ul-Haque F."/>
            <person name="Crombie A.T."/>
            <person name="Street L.E."/>
            <person name="Wookey P.A."/>
            <person name="Murrell J.C."/>
            <person name="Pratscher J."/>
        </authorList>
    </citation>
    <scope>NUCLEOTIDE SEQUENCE [LARGE SCALE GENOMIC DNA]</scope>
    <source>
        <strain evidence="2 3">TVC</strain>
    </source>
</reference>
<feature type="transmembrane region" description="Helical" evidence="1">
    <location>
        <begin position="103"/>
        <end position="124"/>
    </location>
</feature>
<dbReference type="PIRSF" id="PIRSF026166">
    <property type="entry name" value="UCP026166"/>
    <property type="match status" value="1"/>
</dbReference>
<feature type="transmembrane region" description="Helical" evidence="1">
    <location>
        <begin position="233"/>
        <end position="255"/>
    </location>
</feature>
<dbReference type="GO" id="GO:0005886">
    <property type="term" value="C:plasma membrane"/>
    <property type="evidence" value="ECO:0007669"/>
    <property type="project" value="TreeGrafter"/>
</dbReference>
<keyword evidence="1" id="KW-0812">Transmembrane</keyword>
<dbReference type="InterPro" id="IPR016833">
    <property type="entry name" value="Put_Na-Bile_cotransptr"/>
</dbReference>
<dbReference type="EMBL" id="PDZR01000001">
    <property type="protein sequence ID" value="PNG27761.1"/>
    <property type="molecule type" value="Genomic_DNA"/>
</dbReference>
<accession>A0A2J7TLW1</accession>
<feature type="transmembrane region" description="Helical" evidence="1">
    <location>
        <begin position="41"/>
        <end position="60"/>
    </location>
</feature>
<proteinExistence type="predicted"/>
<feature type="transmembrane region" description="Helical" evidence="1">
    <location>
        <begin position="72"/>
        <end position="91"/>
    </location>
</feature>
<dbReference type="Gene3D" id="1.20.1530.20">
    <property type="match status" value="1"/>
</dbReference>
<organism evidence="2 3">
    <name type="scientific">Methylocella silvestris</name>
    <dbReference type="NCBI Taxonomy" id="199596"/>
    <lineage>
        <taxon>Bacteria</taxon>
        <taxon>Pseudomonadati</taxon>
        <taxon>Pseudomonadota</taxon>
        <taxon>Alphaproteobacteria</taxon>
        <taxon>Hyphomicrobiales</taxon>
        <taxon>Beijerinckiaceae</taxon>
        <taxon>Methylocella</taxon>
    </lineage>
</organism>
<keyword evidence="1" id="KW-0472">Membrane</keyword>
<evidence type="ECO:0000256" key="1">
    <source>
        <dbReference type="SAM" id="Phobius"/>
    </source>
</evidence>
<dbReference type="Proteomes" id="UP000236286">
    <property type="component" value="Unassembled WGS sequence"/>
</dbReference>
<keyword evidence="1" id="KW-1133">Transmembrane helix</keyword>
<evidence type="ECO:0008006" key="4">
    <source>
        <dbReference type="Google" id="ProtNLM"/>
    </source>
</evidence>
<dbReference type="AlphaFoldDB" id="A0A2J7TLW1"/>
<name>A0A2J7TLW1_METSI</name>
<dbReference type="PANTHER" id="PTHR18640:SF5">
    <property type="entry name" value="SODIUM_BILE ACID COTRANSPORTER 7"/>
    <property type="match status" value="1"/>
</dbReference>
<feature type="transmembrane region" description="Helical" evidence="1">
    <location>
        <begin position="131"/>
        <end position="156"/>
    </location>
</feature>
<feature type="transmembrane region" description="Helical" evidence="1">
    <location>
        <begin position="207"/>
        <end position="227"/>
    </location>
</feature>
<evidence type="ECO:0000313" key="2">
    <source>
        <dbReference type="EMBL" id="PNG27761.1"/>
    </source>
</evidence>
<feature type="transmembrane region" description="Helical" evidence="1">
    <location>
        <begin position="12"/>
        <end position="29"/>
    </location>
</feature>
<feature type="transmembrane region" description="Helical" evidence="1">
    <location>
        <begin position="267"/>
        <end position="289"/>
    </location>
</feature>